<dbReference type="Proteomes" id="UP000185999">
    <property type="component" value="Unassembled WGS sequence"/>
</dbReference>
<proteinExistence type="predicted"/>
<keyword evidence="2" id="KW-1185">Reference proteome</keyword>
<dbReference type="Pfam" id="PF10982">
    <property type="entry name" value="DUF2789"/>
    <property type="match status" value="1"/>
</dbReference>
<organism evidence="1 2">
    <name type="scientific">Neptunomonas antarctica</name>
    <dbReference type="NCBI Taxonomy" id="619304"/>
    <lineage>
        <taxon>Bacteria</taxon>
        <taxon>Pseudomonadati</taxon>
        <taxon>Pseudomonadota</taxon>
        <taxon>Gammaproteobacteria</taxon>
        <taxon>Oceanospirillales</taxon>
        <taxon>Oceanospirillaceae</taxon>
        <taxon>Neptunomonas</taxon>
    </lineage>
</organism>
<dbReference type="OrthoDB" id="5828847at2"/>
<dbReference type="AlphaFoldDB" id="A0A1N7M472"/>
<evidence type="ECO:0000313" key="1">
    <source>
        <dbReference type="EMBL" id="SIS80888.1"/>
    </source>
</evidence>
<name>A0A1N7M472_9GAMM</name>
<dbReference type="EMBL" id="FTOE01000005">
    <property type="protein sequence ID" value="SIS80888.1"/>
    <property type="molecule type" value="Genomic_DNA"/>
</dbReference>
<sequence length="78" mass="8885">MDTVKHNFENLFLQLGLSVEGKDIETFIQQHVLDAETALEDASFWSPGQSAFIKESRANDADWSEMVDALDSLLRKKR</sequence>
<dbReference type="InterPro" id="IPR021250">
    <property type="entry name" value="DUF2789"/>
</dbReference>
<dbReference type="InterPro" id="IPR038086">
    <property type="entry name" value="DUF2789_sf"/>
</dbReference>
<dbReference type="Gene3D" id="1.10.10.1130">
    <property type="entry name" value="Uncharacterised protein PF10982, DUF2789"/>
    <property type="match status" value="1"/>
</dbReference>
<evidence type="ECO:0000313" key="2">
    <source>
        <dbReference type="Proteomes" id="UP000185999"/>
    </source>
</evidence>
<dbReference type="STRING" id="619304.SAMN05421760_105151"/>
<gene>
    <name evidence="1" type="ORF">SAMN05421760_105151</name>
</gene>
<accession>A0A1N7M472</accession>
<protein>
    <recommendedName>
        <fullName evidence="3">DUF2789 domain-containing protein</fullName>
    </recommendedName>
</protein>
<reference evidence="2" key="1">
    <citation type="submission" date="2017-01" db="EMBL/GenBank/DDBJ databases">
        <authorList>
            <person name="Varghese N."/>
            <person name="Submissions S."/>
        </authorList>
    </citation>
    <scope>NUCLEOTIDE SEQUENCE [LARGE SCALE GENOMIC DNA]</scope>
    <source>
        <strain evidence="2">DSM 22306</strain>
    </source>
</reference>
<evidence type="ECO:0008006" key="3">
    <source>
        <dbReference type="Google" id="ProtNLM"/>
    </source>
</evidence>
<dbReference type="RefSeq" id="WP_054340202.1">
    <property type="nucleotide sequence ID" value="NZ_FTOE01000005.1"/>
</dbReference>